<dbReference type="Pfam" id="PF00535">
    <property type="entry name" value="Glycos_transf_2"/>
    <property type="match status" value="1"/>
</dbReference>
<reference evidence="2 3" key="1">
    <citation type="submission" date="2019-03" db="EMBL/GenBank/DDBJ databases">
        <title>Genomic Encyclopedia of Type Strains, Phase IV (KMG-IV): sequencing the most valuable type-strain genomes for metagenomic binning, comparative biology and taxonomic classification.</title>
        <authorList>
            <person name="Goeker M."/>
        </authorList>
    </citation>
    <scope>NUCLEOTIDE SEQUENCE [LARGE SCALE GENOMIC DNA]</scope>
    <source>
        <strain evidence="2 3">DSM 28403</strain>
    </source>
</reference>
<evidence type="ECO:0000313" key="3">
    <source>
        <dbReference type="Proteomes" id="UP000295657"/>
    </source>
</evidence>
<comment type="caution">
    <text evidence="2">The sequence shown here is derived from an EMBL/GenBank/DDBJ whole genome shotgun (WGS) entry which is preliminary data.</text>
</comment>
<dbReference type="SUPFAM" id="SSF53448">
    <property type="entry name" value="Nucleotide-diphospho-sugar transferases"/>
    <property type="match status" value="1"/>
</dbReference>
<dbReference type="CDD" id="cd04179">
    <property type="entry name" value="DPM_DPG-synthase_like"/>
    <property type="match status" value="1"/>
</dbReference>
<keyword evidence="3" id="KW-1185">Reference proteome</keyword>
<evidence type="ECO:0000313" key="2">
    <source>
        <dbReference type="EMBL" id="TDQ57679.1"/>
    </source>
</evidence>
<protein>
    <submittedName>
        <fullName evidence="2">Glycosyltransferase involved in cell wall biosynthesis</fullName>
    </submittedName>
</protein>
<dbReference type="InterPro" id="IPR029044">
    <property type="entry name" value="Nucleotide-diphossugar_trans"/>
</dbReference>
<dbReference type="PANTHER" id="PTHR10859:SF91">
    <property type="entry name" value="DOLICHYL-PHOSPHATE BETA-GLUCOSYLTRANSFERASE"/>
    <property type="match status" value="1"/>
</dbReference>
<dbReference type="RefSeq" id="WP_133544719.1">
    <property type="nucleotide sequence ID" value="NZ_SNYQ01000004.1"/>
</dbReference>
<sequence>MSGNSAINENYRPVALIPHYNHADKIGGVIARLLAFGLPVLVVDDGSDQTNRALLKTLEQCPGVMLVYRPHNGGKGAAMKIAFRRALASGFSHGLQLDADGQHHLEDVPSVLEKSRTNPTALICGRPCYGSDVPKGRFYGRKITNFWIAVNTLSFDIPDGMCGFRLYPLQAVNQVIQRYPVGDGMDFDTDILVRLHWQNSPMIWFDTPVRYHPGGVSHFRALRDNWLISKMHARLFFGMLRRLCRGKNI</sequence>
<keyword evidence="2" id="KW-0808">Transferase</keyword>
<dbReference type="GO" id="GO:0006487">
    <property type="term" value="P:protein N-linked glycosylation"/>
    <property type="evidence" value="ECO:0007669"/>
    <property type="project" value="TreeGrafter"/>
</dbReference>
<dbReference type="GO" id="GO:0016740">
    <property type="term" value="F:transferase activity"/>
    <property type="evidence" value="ECO:0007669"/>
    <property type="project" value="UniProtKB-KW"/>
</dbReference>
<gene>
    <name evidence="2" type="ORF">EDC45_1326</name>
</gene>
<dbReference type="Proteomes" id="UP000295657">
    <property type="component" value="Unassembled WGS sequence"/>
</dbReference>
<dbReference type="Gene3D" id="3.90.550.10">
    <property type="entry name" value="Spore Coat Polysaccharide Biosynthesis Protein SpsA, Chain A"/>
    <property type="match status" value="1"/>
</dbReference>
<feature type="domain" description="Glycosyltransferase 2-like" evidence="1">
    <location>
        <begin position="16"/>
        <end position="172"/>
    </location>
</feature>
<dbReference type="EMBL" id="SNYQ01000004">
    <property type="protein sequence ID" value="TDQ57679.1"/>
    <property type="molecule type" value="Genomic_DNA"/>
</dbReference>
<organism evidence="2 3">
    <name type="scientific">Mesocricetibacter intestinalis</name>
    <dbReference type="NCBI Taxonomy" id="1521930"/>
    <lineage>
        <taxon>Bacteria</taxon>
        <taxon>Pseudomonadati</taxon>
        <taxon>Pseudomonadota</taxon>
        <taxon>Gammaproteobacteria</taxon>
        <taxon>Pasteurellales</taxon>
        <taxon>Pasteurellaceae</taxon>
        <taxon>Mesocricetibacter</taxon>
    </lineage>
</organism>
<dbReference type="PANTHER" id="PTHR10859">
    <property type="entry name" value="GLYCOSYL TRANSFERASE"/>
    <property type="match status" value="1"/>
</dbReference>
<name>A0A4R6VC59_9PAST</name>
<evidence type="ECO:0000259" key="1">
    <source>
        <dbReference type="Pfam" id="PF00535"/>
    </source>
</evidence>
<dbReference type="AlphaFoldDB" id="A0A4R6VC59"/>
<proteinExistence type="predicted"/>
<dbReference type="OrthoDB" id="9804335at2"/>
<dbReference type="InterPro" id="IPR001173">
    <property type="entry name" value="Glyco_trans_2-like"/>
</dbReference>
<accession>A0A4R6VC59</accession>